<keyword evidence="5 9" id="KW-0378">Hydrolase</keyword>
<comment type="similarity">
    <text evidence="9">Belongs to the peptidase M48 family.</text>
</comment>
<evidence type="ECO:0000256" key="3">
    <source>
        <dbReference type="ARBA" id="ARBA00022670"/>
    </source>
</evidence>
<sequence length="440" mass="48569">MENNSGVMTRRQFLQLSTIAGAAMVTGCAVNPVTGENQLMMVSRETEISMDKQQSPYQFSSDYGVLQNRSINAYIAGVGNKLASKTHRLDMPYSFRCVNATYVNAYAFPGGSIAVTRGILLKLSNEAELAALLGHELGHVNARHSAEQMSKASLSSLLIGGVSAVIGAKNSQLGELTQKIGMVGQGALLARYSRDNEREADALGNEYMVVSGYSTNGFVGLMALLNRMNEGHNDASQILFSTHPMSSERYETAIAMAGGKYASTRTSPLYRERYMDTIAPLRAQEKLVTALQEGDAFMGQKKYDHARASYQRAVKIDSRDYTARVMLGRCLLVQKNYRDAYTHARRGHEIYPTEGQACQVAGFAALQLKKYNNALKYFNTYDRLLPGNPTVLFFKGYSLDGMSQVEPAARQYAAYLGKVRQGEYAAHAYKRLKSWGYIKN</sequence>
<keyword evidence="4" id="KW-0479">Metal-binding</keyword>
<evidence type="ECO:0000313" key="12">
    <source>
        <dbReference type="Proteomes" id="UP000192418"/>
    </source>
</evidence>
<dbReference type="GO" id="GO:0051603">
    <property type="term" value="P:proteolysis involved in protein catabolic process"/>
    <property type="evidence" value="ECO:0007669"/>
    <property type="project" value="TreeGrafter"/>
</dbReference>
<evidence type="ECO:0000256" key="9">
    <source>
        <dbReference type="RuleBase" id="RU003983"/>
    </source>
</evidence>
<evidence type="ECO:0000256" key="7">
    <source>
        <dbReference type="ARBA" id="ARBA00023014"/>
    </source>
</evidence>
<reference evidence="11 12" key="1">
    <citation type="submission" date="2017-04" db="EMBL/GenBank/DDBJ databases">
        <authorList>
            <person name="Afonso C.L."/>
            <person name="Miller P.J."/>
            <person name="Scott M.A."/>
            <person name="Spackman E."/>
            <person name="Goraichik I."/>
            <person name="Dimitrov K.M."/>
            <person name="Suarez D.L."/>
            <person name="Swayne D.E."/>
        </authorList>
    </citation>
    <scope>NUCLEOTIDE SEQUENCE [LARGE SCALE GENOMIC DNA]</scope>
    <source>
        <strain evidence="11 12">DSM 3385</strain>
    </source>
</reference>
<keyword evidence="3 9" id="KW-0645">Protease</keyword>
<dbReference type="Gene3D" id="3.30.2010.10">
    <property type="entry name" value="Metalloproteases ('zincins'), catalytic domain"/>
    <property type="match status" value="1"/>
</dbReference>
<dbReference type="InterPro" id="IPR019546">
    <property type="entry name" value="TAT_signal_bac_arc"/>
</dbReference>
<dbReference type="GO" id="GO:0016020">
    <property type="term" value="C:membrane"/>
    <property type="evidence" value="ECO:0007669"/>
    <property type="project" value="TreeGrafter"/>
</dbReference>
<comment type="subcellular location">
    <subcellularLocation>
        <location evidence="1">Cell envelope</location>
    </subcellularLocation>
</comment>
<dbReference type="InterPro" id="IPR006311">
    <property type="entry name" value="TAT_signal"/>
</dbReference>
<gene>
    <name evidence="11" type="ORF">SAMN02746065_107115</name>
</gene>
<keyword evidence="12" id="KW-1185">Reference proteome</keyword>
<dbReference type="NCBIfam" id="TIGR01409">
    <property type="entry name" value="TAT_signal_seq"/>
    <property type="match status" value="1"/>
</dbReference>
<keyword evidence="7" id="KW-0408">Iron</keyword>
<dbReference type="PROSITE" id="PS51318">
    <property type="entry name" value="TAT"/>
    <property type="match status" value="1"/>
</dbReference>
<dbReference type="GO" id="GO:0046872">
    <property type="term" value="F:metal ion binding"/>
    <property type="evidence" value="ECO:0007669"/>
    <property type="project" value="UniProtKB-KW"/>
</dbReference>
<dbReference type="InterPro" id="IPR019734">
    <property type="entry name" value="TPR_rpt"/>
</dbReference>
<dbReference type="EMBL" id="FWXY01000007">
    <property type="protein sequence ID" value="SMC69268.1"/>
    <property type="molecule type" value="Genomic_DNA"/>
</dbReference>
<keyword evidence="8 9" id="KW-0482">Metalloprotease</keyword>
<dbReference type="Pfam" id="PF01435">
    <property type="entry name" value="Peptidase_M48"/>
    <property type="match status" value="1"/>
</dbReference>
<dbReference type="GO" id="GO:0030313">
    <property type="term" value="C:cell envelope"/>
    <property type="evidence" value="ECO:0007669"/>
    <property type="project" value="UniProtKB-SubCell"/>
</dbReference>
<dbReference type="STRING" id="1121400.SAMN02746065_107115"/>
<dbReference type="Pfam" id="PF13432">
    <property type="entry name" value="TPR_16"/>
    <property type="match status" value="1"/>
</dbReference>
<dbReference type="Proteomes" id="UP000192418">
    <property type="component" value="Unassembled WGS sequence"/>
</dbReference>
<evidence type="ECO:0000313" key="11">
    <source>
        <dbReference type="EMBL" id="SMC69268.1"/>
    </source>
</evidence>
<evidence type="ECO:0000256" key="6">
    <source>
        <dbReference type="ARBA" id="ARBA00022833"/>
    </source>
</evidence>
<dbReference type="OrthoDB" id="9810445at2"/>
<dbReference type="PANTHER" id="PTHR22726">
    <property type="entry name" value="METALLOENDOPEPTIDASE OMA1"/>
    <property type="match status" value="1"/>
</dbReference>
<dbReference type="GO" id="GO:0051536">
    <property type="term" value="F:iron-sulfur cluster binding"/>
    <property type="evidence" value="ECO:0007669"/>
    <property type="project" value="UniProtKB-KW"/>
</dbReference>
<dbReference type="GO" id="GO:0004222">
    <property type="term" value="F:metalloendopeptidase activity"/>
    <property type="evidence" value="ECO:0007669"/>
    <property type="project" value="InterPro"/>
</dbReference>
<evidence type="ECO:0000256" key="8">
    <source>
        <dbReference type="ARBA" id="ARBA00023049"/>
    </source>
</evidence>
<dbReference type="PANTHER" id="PTHR22726:SF1">
    <property type="entry name" value="METALLOENDOPEPTIDASE OMA1, MITOCHONDRIAL"/>
    <property type="match status" value="1"/>
</dbReference>
<dbReference type="SMART" id="SM00028">
    <property type="entry name" value="TPR"/>
    <property type="match status" value="3"/>
</dbReference>
<accession>A0A1W2BA68</accession>
<dbReference type="RefSeq" id="WP_084068334.1">
    <property type="nucleotide sequence ID" value="NZ_FWXY01000007.1"/>
</dbReference>
<evidence type="ECO:0000259" key="10">
    <source>
        <dbReference type="Pfam" id="PF01435"/>
    </source>
</evidence>
<organism evidence="11 12">
    <name type="scientific">Desulfocicer vacuolatum DSM 3385</name>
    <dbReference type="NCBI Taxonomy" id="1121400"/>
    <lineage>
        <taxon>Bacteria</taxon>
        <taxon>Pseudomonadati</taxon>
        <taxon>Thermodesulfobacteriota</taxon>
        <taxon>Desulfobacteria</taxon>
        <taxon>Desulfobacterales</taxon>
        <taxon>Desulfobacteraceae</taxon>
        <taxon>Desulfocicer</taxon>
    </lineage>
</organism>
<dbReference type="Gene3D" id="1.25.40.10">
    <property type="entry name" value="Tetratricopeptide repeat domain"/>
    <property type="match status" value="1"/>
</dbReference>
<comment type="cofactor">
    <cofactor evidence="9">
        <name>Zn(2+)</name>
        <dbReference type="ChEBI" id="CHEBI:29105"/>
    </cofactor>
    <text evidence="9">Binds 1 zinc ion per subunit.</text>
</comment>
<evidence type="ECO:0000256" key="2">
    <source>
        <dbReference type="ARBA" id="ARBA00011771"/>
    </source>
</evidence>
<comment type="subunit">
    <text evidence="2">Heterodimer of a large and a small subunit.</text>
</comment>
<dbReference type="InterPro" id="IPR001915">
    <property type="entry name" value="Peptidase_M48"/>
</dbReference>
<proteinExistence type="inferred from homology"/>
<name>A0A1W2BA68_9BACT</name>
<dbReference type="AlphaFoldDB" id="A0A1W2BA68"/>
<dbReference type="InterPro" id="IPR051156">
    <property type="entry name" value="Mito/Outer_Membr_Metalloprot"/>
</dbReference>
<keyword evidence="7" id="KW-0411">Iron-sulfur</keyword>
<evidence type="ECO:0000256" key="5">
    <source>
        <dbReference type="ARBA" id="ARBA00022801"/>
    </source>
</evidence>
<evidence type="ECO:0000256" key="1">
    <source>
        <dbReference type="ARBA" id="ARBA00004196"/>
    </source>
</evidence>
<dbReference type="SUPFAM" id="SSF48452">
    <property type="entry name" value="TPR-like"/>
    <property type="match status" value="1"/>
</dbReference>
<feature type="domain" description="Peptidase M48" evidence="10">
    <location>
        <begin position="72"/>
        <end position="252"/>
    </location>
</feature>
<keyword evidence="6 9" id="KW-0862">Zinc</keyword>
<evidence type="ECO:0000256" key="4">
    <source>
        <dbReference type="ARBA" id="ARBA00022723"/>
    </source>
</evidence>
<dbReference type="InterPro" id="IPR011990">
    <property type="entry name" value="TPR-like_helical_dom_sf"/>
</dbReference>
<protein>
    <submittedName>
        <fullName evidence="11">Tat (Twin-arginine translocation) pathway signal sequence</fullName>
    </submittedName>
</protein>